<evidence type="ECO:0000313" key="3">
    <source>
        <dbReference type="Proteomes" id="UP001196413"/>
    </source>
</evidence>
<sequence>MRVIVLLAFMTNTAGAAILLSLRTETEQALIEDSFVEKLKEGYNLLKNETNAEDTMRLLKQLHGMEDELKDELILPLELYTDSIFMKKVSVSRLI</sequence>
<keyword evidence="1" id="KW-0732">Signal</keyword>
<dbReference type="EMBL" id="JAHQIW010000238">
    <property type="protein sequence ID" value="KAJ1346895.1"/>
    <property type="molecule type" value="Genomic_DNA"/>
</dbReference>
<feature type="chain" id="PRO_5041993751" evidence="1">
    <location>
        <begin position="17"/>
        <end position="95"/>
    </location>
</feature>
<keyword evidence="3" id="KW-1185">Reference proteome</keyword>
<dbReference type="Proteomes" id="UP001196413">
    <property type="component" value="Unassembled WGS sequence"/>
</dbReference>
<dbReference type="AlphaFoldDB" id="A0AAD5LWS6"/>
<gene>
    <name evidence="2" type="ORF">KIN20_001820</name>
</gene>
<organism evidence="2 3">
    <name type="scientific">Parelaphostrongylus tenuis</name>
    <name type="common">Meningeal worm</name>
    <dbReference type="NCBI Taxonomy" id="148309"/>
    <lineage>
        <taxon>Eukaryota</taxon>
        <taxon>Metazoa</taxon>
        <taxon>Ecdysozoa</taxon>
        <taxon>Nematoda</taxon>
        <taxon>Chromadorea</taxon>
        <taxon>Rhabditida</taxon>
        <taxon>Rhabditina</taxon>
        <taxon>Rhabditomorpha</taxon>
        <taxon>Strongyloidea</taxon>
        <taxon>Metastrongylidae</taxon>
        <taxon>Parelaphostrongylus</taxon>
    </lineage>
</organism>
<accession>A0AAD5LWS6</accession>
<evidence type="ECO:0000256" key="1">
    <source>
        <dbReference type="SAM" id="SignalP"/>
    </source>
</evidence>
<protein>
    <submittedName>
        <fullName evidence="2">Uncharacterized protein</fullName>
    </submittedName>
</protein>
<name>A0AAD5LWS6_PARTN</name>
<evidence type="ECO:0000313" key="2">
    <source>
        <dbReference type="EMBL" id="KAJ1346895.1"/>
    </source>
</evidence>
<proteinExistence type="predicted"/>
<comment type="caution">
    <text evidence="2">The sequence shown here is derived from an EMBL/GenBank/DDBJ whole genome shotgun (WGS) entry which is preliminary data.</text>
</comment>
<reference evidence="2" key="1">
    <citation type="submission" date="2021-06" db="EMBL/GenBank/DDBJ databases">
        <title>Parelaphostrongylus tenuis whole genome reference sequence.</title>
        <authorList>
            <person name="Garwood T.J."/>
            <person name="Larsen P.A."/>
            <person name="Fountain-Jones N.M."/>
            <person name="Garbe J.R."/>
            <person name="Macchietto M.G."/>
            <person name="Kania S.A."/>
            <person name="Gerhold R.W."/>
            <person name="Richards J.E."/>
            <person name="Wolf T.M."/>
        </authorList>
    </citation>
    <scope>NUCLEOTIDE SEQUENCE</scope>
    <source>
        <strain evidence="2">MNPRO001-30</strain>
        <tissue evidence="2">Meninges</tissue>
    </source>
</reference>
<feature type="signal peptide" evidence="1">
    <location>
        <begin position="1"/>
        <end position="16"/>
    </location>
</feature>